<evidence type="ECO:0000259" key="2">
    <source>
        <dbReference type="PROSITE" id="PS51700"/>
    </source>
</evidence>
<dbReference type="OrthoDB" id="10255632at2759"/>
<evidence type="ECO:0000313" key="4">
    <source>
        <dbReference type="Proteomes" id="UP000265618"/>
    </source>
</evidence>
<dbReference type="InterPro" id="IPR030397">
    <property type="entry name" value="SEPARIN_core_dom"/>
</dbReference>
<feature type="domain" description="Peptidase C50" evidence="2">
    <location>
        <begin position="103"/>
        <end position="212"/>
    </location>
</feature>
<sequence>MSHPQDAAKGYVAAHKPRPTRPTRGTRSRAAPEAVAQPPSPVRLMVDPTLAAIPWEALFNRAVRHLPRDPTGTSITGISNSDTEDADVGSCSPIAPMPHIQFNREGLAVVDPGQVLASTRQNLSGTMQSLREKGFTVYEGSAPSKSELRAELVRHPQGMFIYSGHGTGDSHLRYSLVSKKGPGETGAPSTTMLPVCIVLGCSSGMSLPRGGLYPPNIAMADMTSVLPERACVVGLLSDGLDGELDRFLIRFLAALEDGAPSVLSAVTQARKHAQPKKKGVRLEMLTGYQIVVFGTDATPV</sequence>
<proteinExistence type="predicted"/>
<organism evidence="3 4">
    <name type="scientific">Kipferlia bialata</name>
    <dbReference type="NCBI Taxonomy" id="797122"/>
    <lineage>
        <taxon>Eukaryota</taxon>
        <taxon>Metamonada</taxon>
        <taxon>Carpediemonas-like organisms</taxon>
        <taxon>Kipferlia</taxon>
    </lineage>
</organism>
<reference evidence="3 4" key="1">
    <citation type="journal article" date="2018" name="PLoS ONE">
        <title>The draft genome of Kipferlia bialata reveals reductive genome evolution in fornicate parasites.</title>
        <authorList>
            <person name="Tanifuji G."/>
            <person name="Takabayashi S."/>
            <person name="Kume K."/>
            <person name="Takagi M."/>
            <person name="Nakayama T."/>
            <person name="Kamikawa R."/>
            <person name="Inagaki Y."/>
            <person name="Hashimoto T."/>
        </authorList>
    </citation>
    <scope>NUCLEOTIDE SEQUENCE [LARGE SCALE GENOMIC DNA]</scope>
    <source>
        <strain evidence="3">NY0173</strain>
    </source>
</reference>
<dbReference type="PROSITE" id="PS51700">
    <property type="entry name" value="SEPARIN"/>
    <property type="match status" value="1"/>
</dbReference>
<protein>
    <submittedName>
        <fullName evidence="3">Peptidase C50, separase</fullName>
    </submittedName>
</protein>
<dbReference type="EMBL" id="BDIP01002747">
    <property type="protein sequence ID" value="GIQ86767.1"/>
    <property type="molecule type" value="Genomic_DNA"/>
</dbReference>
<gene>
    <name evidence="3" type="ORF">KIPB_008681</name>
</gene>
<dbReference type="GO" id="GO:0006508">
    <property type="term" value="P:proteolysis"/>
    <property type="evidence" value="ECO:0007669"/>
    <property type="project" value="InterPro"/>
</dbReference>
<dbReference type="Pfam" id="PF03568">
    <property type="entry name" value="Separin_C"/>
    <property type="match status" value="1"/>
</dbReference>
<feature type="compositionally biased region" description="Basic residues" evidence="1">
    <location>
        <begin position="15"/>
        <end position="27"/>
    </location>
</feature>
<dbReference type="Proteomes" id="UP000265618">
    <property type="component" value="Unassembled WGS sequence"/>
</dbReference>
<evidence type="ECO:0000256" key="1">
    <source>
        <dbReference type="SAM" id="MobiDB-lite"/>
    </source>
</evidence>
<accession>A0A9K3D207</accession>
<evidence type="ECO:0000313" key="3">
    <source>
        <dbReference type="EMBL" id="GIQ86767.1"/>
    </source>
</evidence>
<name>A0A9K3D207_9EUKA</name>
<comment type="caution">
    <text evidence="3">The sequence shown here is derived from an EMBL/GenBank/DDBJ whole genome shotgun (WGS) entry which is preliminary data.</text>
</comment>
<dbReference type="AlphaFoldDB" id="A0A9K3D207"/>
<dbReference type="GO" id="GO:0004197">
    <property type="term" value="F:cysteine-type endopeptidase activity"/>
    <property type="evidence" value="ECO:0007669"/>
    <property type="project" value="InterPro"/>
</dbReference>
<feature type="region of interest" description="Disordered" evidence="1">
    <location>
        <begin position="1"/>
        <end position="37"/>
    </location>
</feature>
<keyword evidence="4" id="KW-1185">Reference proteome</keyword>